<organism evidence="9 10">
    <name type="scientific">Dekkera bruxellensis</name>
    <name type="common">Brettanomyces custersii</name>
    <dbReference type="NCBI Taxonomy" id="5007"/>
    <lineage>
        <taxon>Eukaryota</taxon>
        <taxon>Fungi</taxon>
        <taxon>Dikarya</taxon>
        <taxon>Ascomycota</taxon>
        <taxon>Saccharomycotina</taxon>
        <taxon>Pichiomycetes</taxon>
        <taxon>Pichiales</taxon>
        <taxon>Pichiaceae</taxon>
        <taxon>Brettanomyces</taxon>
    </lineage>
</organism>
<dbReference type="EMBL" id="JABCYN010000041">
    <property type="protein sequence ID" value="KAF6007486.1"/>
    <property type="molecule type" value="Genomic_DNA"/>
</dbReference>
<feature type="domain" description="Importin N-terminal" evidence="8">
    <location>
        <begin position="28"/>
        <end position="95"/>
    </location>
</feature>
<dbReference type="InterPro" id="IPR011989">
    <property type="entry name" value="ARM-like"/>
</dbReference>
<dbReference type="PROSITE" id="PS50166">
    <property type="entry name" value="IMPORTIN_B_NT"/>
    <property type="match status" value="1"/>
</dbReference>
<keyword evidence="3" id="KW-0813">Transport</keyword>
<evidence type="ECO:0000256" key="4">
    <source>
        <dbReference type="ARBA" id="ARBA00022490"/>
    </source>
</evidence>
<comment type="caution">
    <text evidence="9">The sequence shown here is derived from an EMBL/GenBank/DDBJ whole genome shotgun (WGS) entry which is preliminary data.</text>
</comment>
<dbReference type="GO" id="GO:0031267">
    <property type="term" value="F:small GTPase binding"/>
    <property type="evidence" value="ECO:0007669"/>
    <property type="project" value="InterPro"/>
</dbReference>
<evidence type="ECO:0000256" key="2">
    <source>
        <dbReference type="ARBA" id="ARBA00004496"/>
    </source>
</evidence>
<evidence type="ECO:0000256" key="5">
    <source>
        <dbReference type="ARBA" id="ARBA00022737"/>
    </source>
</evidence>
<gene>
    <name evidence="9" type="ORF">HII12_004375</name>
</gene>
<dbReference type="InterPro" id="IPR016024">
    <property type="entry name" value="ARM-type_fold"/>
</dbReference>
<dbReference type="InterPro" id="IPR057672">
    <property type="entry name" value="TPR_IPO4/5"/>
</dbReference>
<dbReference type="GO" id="GO:0005737">
    <property type="term" value="C:cytoplasm"/>
    <property type="evidence" value="ECO:0007669"/>
    <property type="project" value="UniProtKB-SubCell"/>
</dbReference>
<evidence type="ECO:0000313" key="10">
    <source>
        <dbReference type="Proteomes" id="UP000568158"/>
    </source>
</evidence>
<name>A0A8H6B903_DEKBR</name>
<dbReference type="GO" id="GO:0005634">
    <property type="term" value="C:nucleus"/>
    <property type="evidence" value="ECO:0007669"/>
    <property type="project" value="UniProtKB-ARBA"/>
</dbReference>
<comment type="subcellular location">
    <subcellularLocation>
        <location evidence="2">Cytoplasm</location>
    </subcellularLocation>
    <subcellularLocation>
        <location evidence="1">Nucleus</location>
    </subcellularLocation>
</comment>
<accession>A0A8H6B903</accession>
<dbReference type="Pfam" id="PF25780">
    <property type="entry name" value="TPR_IPO5"/>
    <property type="match status" value="1"/>
</dbReference>
<evidence type="ECO:0000256" key="1">
    <source>
        <dbReference type="ARBA" id="ARBA00004123"/>
    </source>
</evidence>
<keyword evidence="4" id="KW-0963">Cytoplasm</keyword>
<dbReference type="InterPro" id="IPR040122">
    <property type="entry name" value="Importin_beta"/>
</dbReference>
<dbReference type="Gene3D" id="1.25.10.10">
    <property type="entry name" value="Leucine-rich Repeat Variant"/>
    <property type="match status" value="1"/>
</dbReference>
<dbReference type="InterPro" id="IPR001494">
    <property type="entry name" value="Importin-beta_N"/>
</dbReference>
<keyword evidence="6" id="KW-0653">Protein transport</keyword>
<dbReference type="SMART" id="SM00913">
    <property type="entry name" value="IBN_N"/>
    <property type="match status" value="1"/>
</dbReference>
<evidence type="ECO:0000256" key="7">
    <source>
        <dbReference type="ARBA" id="ARBA00023242"/>
    </source>
</evidence>
<dbReference type="InterPro" id="IPR058584">
    <property type="entry name" value="IMB1_TNPO1-like_TPR"/>
</dbReference>
<evidence type="ECO:0000256" key="6">
    <source>
        <dbReference type="ARBA" id="ARBA00022927"/>
    </source>
</evidence>
<sequence>MSDNQFLEQLEQTLSVILSPDSKAIKQATEQLKKQFYPNTGALPALIHILQNSGNDGIKQLAAVEAKKLISKQWEKQDPSLQQQIRDSLLQFAFTYPSKNIRHSTARIVAAIADIDLPEKHWDGLLPALVSGAQNQQVQTREMATFIILCVLENFPLEWLGQTPSFLDLFGHTLQDSESIEVRTTSMSALEVISSYIEEDDKLIESLGDKFQNLLTVMITILKDSIGMGKQGSSASDPDFTKDMFTSFNSFVLLDMRLLGNHFFEIIKLMVDVMMASSLDNEIRDFALQTLIESVSYRKTKIIQAKLGPQLVECALHVACEADKDDVEAALDSEDEENENEEDDPASLSLHLINMLAINLPPQQVIQPVVKAAPAMLSSQDPFERRAALLAIGISSEGAPDYFCSVLDKVIQIVVAGLKDSSLVVQAAALRMLSQLVEDLKDSVADYHSQLMGPIINIIDHTDKILVYKYATYALDTLVEYMGSSDVKQYMEPLMNKLFQMLERAQSSSLKSAIVSAIGSVAYAAGISFKPYFNPSIKFLSQFISNIDNIEGMTEDDIELRAQTFENISSMARAVRSEAFAPYAESFINAAYSAINSTSGRLREAGFAFISNIAKVYGFQFGGPFLEKIVPRICECLKQNEFDIVDDENLDSNEELSAEDLEEHFNVHTGVTVEKQVALVALNELATATGAEFTPFVPKVVETLLSQIDHSYAIREAAFSSLWKIVYSMYKVHGPSNDTVLALITKARDVTAKTLPDEYDTSMVLSCLDCLAEYIKSMGRIAVVDAKDQESLPSICGQLALLIKGEHISQELDKDEDVPSDEIDSSETEAAVYDSSLEVLVSLSHAFGENFHQLFNPFKQLVLAQANSKDKAKRVSCLGCLAEISNNMASSNPYAQEFLQLFVEKLTSDLSTEVRGNAAYGVGVVIATSSGFDTTSAYGPVLHTLSKILATPDTDFKNEDGDDETKEVINRTIANACGCASRMALKNLQAASINDILPVMLARLPLQTAFEENKPIFDLIMKLYGDGNELILNSTPKIVDIFAEVFQKEADKDKLINESTLGREENVDRLNQFDSNETKLKVVELLKFLEGKYPGSVSSKPVLKAALS</sequence>
<evidence type="ECO:0000256" key="3">
    <source>
        <dbReference type="ARBA" id="ARBA00022448"/>
    </source>
</evidence>
<dbReference type="PANTHER" id="PTHR10527">
    <property type="entry name" value="IMPORTIN BETA"/>
    <property type="match status" value="1"/>
</dbReference>
<keyword evidence="7" id="KW-0539">Nucleus</keyword>
<keyword evidence="5" id="KW-0677">Repeat</keyword>
<dbReference type="Pfam" id="PF03810">
    <property type="entry name" value="IBN_N"/>
    <property type="match status" value="1"/>
</dbReference>
<evidence type="ECO:0000313" key="9">
    <source>
        <dbReference type="EMBL" id="KAF6007486.1"/>
    </source>
</evidence>
<dbReference type="Proteomes" id="UP000568158">
    <property type="component" value="Unassembled WGS sequence"/>
</dbReference>
<protein>
    <recommendedName>
        <fullName evidence="8">Importin N-terminal domain-containing protein</fullName>
    </recommendedName>
</protein>
<dbReference type="GO" id="GO:0006606">
    <property type="term" value="P:protein import into nucleus"/>
    <property type="evidence" value="ECO:0007669"/>
    <property type="project" value="InterPro"/>
</dbReference>
<proteinExistence type="predicted"/>
<dbReference type="AlphaFoldDB" id="A0A8H6B903"/>
<dbReference type="Pfam" id="PF25574">
    <property type="entry name" value="TPR_IMB1"/>
    <property type="match status" value="1"/>
</dbReference>
<dbReference type="SUPFAM" id="SSF48371">
    <property type="entry name" value="ARM repeat"/>
    <property type="match status" value="2"/>
</dbReference>
<evidence type="ECO:0000259" key="8">
    <source>
        <dbReference type="PROSITE" id="PS50166"/>
    </source>
</evidence>
<reference evidence="9 10" key="1">
    <citation type="journal article" date="2020" name="Appl. Microbiol. Biotechnol.">
        <title>Targeted gene deletion in Brettanomyces bruxellensis with an expression-free CRISPR-Cas9 system.</title>
        <authorList>
            <person name="Varela C."/>
            <person name="Bartel C."/>
            <person name="Onetto C."/>
            <person name="Borneman A."/>
        </authorList>
    </citation>
    <scope>NUCLEOTIDE SEQUENCE [LARGE SCALE GENOMIC DNA]</scope>
    <source>
        <strain evidence="9 10">AWRI1613</strain>
    </source>
</reference>